<keyword evidence="1" id="KW-0472">Membrane</keyword>
<dbReference type="Proteomes" id="UP001162880">
    <property type="component" value="Unassembled WGS sequence"/>
</dbReference>
<protein>
    <submittedName>
        <fullName evidence="2">Phage holin family protein</fullName>
    </submittedName>
</protein>
<gene>
    <name evidence="2" type="ORF">MTR64_03125</name>
</gene>
<evidence type="ECO:0000313" key="2">
    <source>
        <dbReference type="EMBL" id="MCJ2177540.1"/>
    </source>
</evidence>
<name>A0ABT0AY22_9SPHN</name>
<keyword evidence="1" id="KW-0812">Transmembrane</keyword>
<comment type="caution">
    <text evidence="2">The sequence shown here is derived from an EMBL/GenBank/DDBJ whole genome shotgun (WGS) entry which is preliminary data.</text>
</comment>
<dbReference type="RefSeq" id="WP_243990661.1">
    <property type="nucleotide sequence ID" value="NZ_JALHLE010000003.1"/>
</dbReference>
<sequence>MQPSNEDLAPLADANAEAAGGLSFAEDLRQLADEAKVLAQAEFAFQKSRAAYAGAETKGIAGLLVVAAVLVFFAVVALVTGTVIALGPLLGLWGAMAAVTLGLILLAGLCALAARSKLKRMMAVIGDEKST</sequence>
<proteinExistence type="predicted"/>
<dbReference type="Pfam" id="PF07332">
    <property type="entry name" value="Phage_holin_3_6"/>
    <property type="match status" value="1"/>
</dbReference>
<keyword evidence="3" id="KW-1185">Reference proteome</keyword>
<dbReference type="EMBL" id="JALHLE010000003">
    <property type="protein sequence ID" value="MCJ2177540.1"/>
    <property type="molecule type" value="Genomic_DNA"/>
</dbReference>
<organism evidence="2 3">
    <name type="scientific">Novosphingobium album</name>
    <name type="common">ex Hu et al. 2023</name>
    <dbReference type="NCBI Taxonomy" id="2930093"/>
    <lineage>
        <taxon>Bacteria</taxon>
        <taxon>Pseudomonadati</taxon>
        <taxon>Pseudomonadota</taxon>
        <taxon>Alphaproteobacteria</taxon>
        <taxon>Sphingomonadales</taxon>
        <taxon>Sphingomonadaceae</taxon>
        <taxon>Novosphingobium</taxon>
    </lineage>
</organism>
<reference evidence="2" key="1">
    <citation type="submission" date="2022-03" db="EMBL/GenBank/DDBJ databases">
        <title>Identification of a novel bacterium isolated from mangrove sediments.</title>
        <authorList>
            <person name="Pan X."/>
        </authorList>
    </citation>
    <scope>NUCLEOTIDE SEQUENCE</scope>
    <source>
        <strain evidence="2">B2580</strain>
    </source>
</reference>
<dbReference type="InterPro" id="IPR009937">
    <property type="entry name" value="Phage_holin_3_6"/>
</dbReference>
<feature type="transmembrane region" description="Helical" evidence="1">
    <location>
        <begin position="59"/>
        <end position="86"/>
    </location>
</feature>
<accession>A0ABT0AY22</accession>
<evidence type="ECO:0000256" key="1">
    <source>
        <dbReference type="SAM" id="Phobius"/>
    </source>
</evidence>
<keyword evidence="1" id="KW-1133">Transmembrane helix</keyword>
<evidence type="ECO:0000313" key="3">
    <source>
        <dbReference type="Proteomes" id="UP001162880"/>
    </source>
</evidence>
<feature type="transmembrane region" description="Helical" evidence="1">
    <location>
        <begin position="92"/>
        <end position="114"/>
    </location>
</feature>